<keyword evidence="3 6" id="KW-0812">Transmembrane</keyword>
<evidence type="ECO:0000256" key="6">
    <source>
        <dbReference type="SAM" id="Phobius"/>
    </source>
</evidence>
<dbReference type="EMBL" id="AP014924">
    <property type="protein sequence ID" value="BAS26722.1"/>
    <property type="molecule type" value="Genomic_DNA"/>
</dbReference>
<protein>
    <recommendedName>
        <fullName evidence="7">Cardiolipin synthase N-terminal domain-containing protein</fullName>
    </recommendedName>
</protein>
<dbReference type="OrthoDB" id="3243324at2"/>
<keyword evidence="5 6" id="KW-0472">Membrane</keyword>
<keyword evidence="2" id="KW-1003">Cell membrane</keyword>
<evidence type="ECO:0000259" key="7">
    <source>
        <dbReference type="Pfam" id="PF13396"/>
    </source>
</evidence>
<evidence type="ECO:0000256" key="4">
    <source>
        <dbReference type="ARBA" id="ARBA00022989"/>
    </source>
</evidence>
<gene>
    <name evidence="8" type="ORF">LIP_0865</name>
</gene>
<organism evidence="8 9">
    <name type="scientific">Limnochorda pilosa</name>
    <dbReference type="NCBI Taxonomy" id="1555112"/>
    <lineage>
        <taxon>Bacteria</taxon>
        <taxon>Bacillati</taxon>
        <taxon>Bacillota</taxon>
        <taxon>Limnochordia</taxon>
        <taxon>Limnochordales</taxon>
        <taxon>Limnochordaceae</taxon>
        <taxon>Limnochorda</taxon>
    </lineage>
</organism>
<dbReference type="Pfam" id="PF13396">
    <property type="entry name" value="PLDc_N"/>
    <property type="match status" value="1"/>
</dbReference>
<evidence type="ECO:0000256" key="5">
    <source>
        <dbReference type="ARBA" id="ARBA00023136"/>
    </source>
</evidence>
<dbReference type="InterPro" id="IPR027379">
    <property type="entry name" value="CLS_N"/>
</dbReference>
<reference evidence="9" key="2">
    <citation type="journal article" date="2016" name="Int. J. Syst. Evol. Microbiol.">
        <title>Complete genome sequence and cell structure of Limnochorda pilosa, a Gram-negative spore-former within the phylum Firmicutes.</title>
        <authorList>
            <person name="Watanabe M."/>
            <person name="Kojima H."/>
            <person name="Fukui M."/>
        </authorList>
    </citation>
    <scope>NUCLEOTIDE SEQUENCE [LARGE SCALE GENOMIC DNA]</scope>
    <source>
        <strain evidence="9">HC45</strain>
    </source>
</reference>
<name>A0A0K2SI81_LIMPI</name>
<sequence length="65" mass="7536">MEILRLLWPLVVVELLLKAYALQDLAKQEPRAVRWHTRWVWALVILLVSTLGPLGYLLWGKVESA</sequence>
<evidence type="ECO:0000256" key="1">
    <source>
        <dbReference type="ARBA" id="ARBA00004651"/>
    </source>
</evidence>
<evidence type="ECO:0000313" key="9">
    <source>
        <dbReference type="Proteomes" id="UP000065807"/>
    </source>
</evidence>
<evidence type="ECO:0000313" key="8">
    <source>
        <dbReference type="EMBL" id="BAS26722.1"/>
    </source>
</evidence>
<evidence type="ECO:0000256" key="3">
    <source>
        <dbReference type="ARBA" id="ARBA00022692"/>
    </source>
</evidence>
<dbReference type="GO" id="GO:0005886">
    <property type="term" value="C:plasma membrane"/>
    <property type="evidence" value="ECO:0007669"/>
    <property type="project" value="UniProtKB-SubCell"/>
</dbReference>
<dbReference type="RefSeq" id="WP_068134715.1">
    <property type="nucleotide sequence ID" value="NZ_AP014924.1"/>
</dbReference>
<dbReference type="Proteomes" id="UP000065807">
    <property type="component" value="Chromosome"/>
</dbReference>
<feature type="transmembrane region" description="Helical" evidence="6">
    <location>
        <begin position="40"/>
        <end position="59"/>
    </location>
</feature>
<dbReference type="STRING" id="1555112.LIP_0865"/>
<dbReference type="KEGG" id="lpil:LIP_0865"/>
<comment type="subcellular location">
    <subcellularLocation>
        <location evidence="1">Cell membrane</location>
        <topology evidence="1">Multi-pass membrane protein</topology>
    </subcellularLocation>
</comment>
<reference evidence="9" key="1">
    <citation type="submission" date="2015-07" db="EMBL/GenBank/DDBJ databases">
        <title>Complete genome sequence and phylogenetic analysis of Limnochorda pilosa.</title>
        <authorList>
            <person name="Watanabe M."/>
            <person name="Kojima H."/>
            <person name="Fukui M."/>
        </authorList>
    </citation>
    <scope>NUCLEOTIDE SEQUENCE [LARGE SCALE GENOMIC DNA]</scope>
    <source>
        <strain evidence="9">HC45</strain>
    </source>
</reference>
<feature type="domain" description="Cardiolipin synthase N-terminal" evidence="7">
    <location>
        <begin position="20"/>
        <end position="60"/>
    </location>
</feature>
<accession>A0A0K2SI81</accession>
<keyword evidence="4 6" id="KW-1133">Transmembrane helix</keyword>
<dbReference type="AlphaFoldDB" id="A0A0K2SI81"/>
<proteinExistence type="predicted"/>
<keyword evidence="9" id="KW-1185">Reference proteome</keyword>
<evidence type="ECO:0000256" key="2">
    <source>
        <dbReference type="ARBA" id="ARBA00022475"/>
    </source>
</evidence>